<accession>A0A5P1FCN5</accession>
<proteinExistence type="predicted"/>
<organism evidence="1 2">
    <name type="scientific">Asparagus officinalis</name>
    <name type="common">Garden asparagus</name>
    <dbReference type="NCBI Taxonomy" id="4686"/>
    <lineage>
        <taxon>Eukaryota</taxon>
        <taxon>Viridiplantae</taxon>
        <taxon>Streptophyta</taxon>
        <taxon>Embryophyta</taxon>
        <taxon>Tracheophyta</taxon>
        <taxon>Spermatophyta</taxon>
        <taxon>Magnoliopsida</taxon>
        <taxon>Liliopsida</taxon>
        <taxon>Asparagales</taxon>
        <taxon>Asparagaceae</taxon>
        <taxon>Asparagoideae</taxon>
        <taxon>Asparagus</taxon>
    </lineage>
</organism>
<evidence type="ECO:0000313" key="1">
    <source>
        <dbReference type="EMBL" id="ONK75513.1"/>
    </source>
</evidence>
<keyword evidence="2" id="KW-1185">Reference proteome</keyword>
<evidence type="ECO:0000313" key="2">
    <source>
        <dbReference type="Proteomes" id="UP000243459"/>
    </source>
</evidence>
<reference evidence="2" key="1">
    <citation type="journal article" date="2017" name="Nat. Commun.">
        <title>The asparagus genome sheds light on the origin and evolution of a young Y chromosome.</title>
        <authorList>
            <person name="Harkess A."/>
            <person name="Zhou J."/>
            <person name="Xu C."/>
            <person name="Bowers J.E."/>
            <person name="Van der Hulst R."/>
            <person name="Ayyampalayam S."/>
            <person name="Mercati F."/>
            <person name="Riccardi P."/>
            <person name="McKain M.R."/>
            <person name="Kakrana A."/>
            <person name="Tang H."/>
            <person name="Ray J."/>
            <person name="Groenendijk J."/>
            <person name="Arikit S."/>
            <person name="Mathioni S.M."/>
            <person name="Nakano M."/>
            <person name="Shan H."/>
            <person name="Telgmann-Rauber A."/>
            <person name="Kanno A."/>
            <person name="Yue Z."/>
            <person name="Chen H."/>
            <person name="Li W."/>
            <person name="Chen Y."/>
            <person name="Xu X."/>
            <person name="Zhang Y."/>
            <person name="Luo S."/>
            <person name="Chen H."/>
            <person name="Gao J."/>
            <person name="Mao Z."/>
            <person name="Pires J.C."/>
            <person name="Luo M."/>
            <person name="Kudrna D."/>
            <person name="Wing R.A."/>
            <person name="Meyers B.C."/>
            <person name="Yi K."/>
            <person name="Kong H."/>
            <person name="Lavrijsen P."/>
            <person name="Sunseri F."/>
            <person name="Falavigna A."/>
            <person name="Ye Y."/>
            <person name="Leebens-Mack J.H."/>
            <person name="Chen G."/>
        </authorList>
    </citation>
    <scope>NUCLEOTIDE SEQUENCE [LARGE SCALE GENOMIC DNA]</scope>
    <source>
        <strain evidence="2">cv. DH0086</strain>
    </source>
</reference>
<gene>
    <name evidence="1" type="ORF">A4U43_C03F17680</name>
</gene>
<dbReference type="AlphaFoldDB" id="A0A5P1FCN5"/>
<sequence>MLGRLQRCLVLYLSTFLEGNGHVEDYVSKLMVVKGIAFTISGHGYIAVFDTVSGDNGDELAEFTYELPFEDIRLMIPSTEKVLLVDHRCCLHILDLKRCEGQYRPEVYLPLTNTILMSKKNMFLGLRGREVQAWDSERSIMTGFADHLVVDYRFIYQMVKFESNVAVLAGGDGVGDLLPVGLLEVVAAEVEVALAPGVDEGGGGAVAPAVARVRVWVRGGVLDGEGYGQGQGLGRGMGVGGGGDGDGGGGLGIVGVGVWV</sequence>
<dbReference type="Gramene" id="ONK75513">
    <property type="protein sequence ID" value="ONK75513"/>
    <property type="gene ID" value="A4U43_C03F17680"/>
</dbReference>
<protein>
    <submittedName>
        <fullName evidence="1">Uncharacterized protein</fullName>
    </submittedName>
</protein>
<dbReference type="Proteomes" id="UP000243459">
    <property type="component" value="Chromosome 3"/>
</dbReference>
<name>A0A5P1FCN5_ASPOF</name>
<dbReference type="EMBL" id="CM007383">
    <property type="protein sequence ID" value="ONK75513.1"/>
    <property type="molecule type" value="Genomic_DNA"/>
</dbReference>